<sequence length="460" mass="47695">MSHHQDLKMEMELSPEDRRRWASSPSLSMLYNGLFAPKLRILISIFLGFIIIFIFISFLTTIMGFLKLFTTSLATLAVVNAGKLLTASDAHAVIPSSYIVVMNDGVSNAEFKTHRDWAANVHARITSRNSAESGPGKHFDINGMKGYSASFDDRIVKDIASDPAVKYVEPDMVVNATENVVQPNAPSWGLPRISSKKPGATDYVYDSTAGQGIVIYGVDTGIDIEHPDFEGRAEWGTNTADNDNTDGNGHGTHTASTAAGSKFGVAKKASVVAVKVLGGDGSGTNSQVISGMDWAVKDAKSRGVTGKSVMNMSLGGAVSQAMNDAAANVVKSGVFLSVAAGNEAQDASNSSPASAPIVCTVAASTSSDGSASFTNFGSVVDLYAPGEAITAAFPGGGSKTLSGTSMAAPHVAGAAAYLMALEGVTSDKACARIVELAISSISSAPSDTTSKLLYNGINAK</sequence>
<keyword evidence="8" id="KW-0865">Zymogen</keyword>
<dbReference type="InterPro" id="IPR037045">
    <property type="entry name" value="S8pro/Inhibitor_I9_sf"/>
</dbReference>
<dbReference type="CDD" id="cd04077">
    <property type="entry name" value="Peptidases_S8_PCSK9_ProteinaseK_like"/>
    <property type="match status" value="1"/>
</dbReference>
<dbReference type="OrthoDB" id="206201at2759"/>
<feature type="active site" description="Charge relay system" evidence="10">
    <location>
        <position position="405"/>
    </location>
</feature>
<gene>
    <name evidence="15" type="ORF">ACN38_g1156</name>
</gene>
<dbReference type="PRINTS" id="PR00723">
    <property type="entry name" value="SUBTILISIN"/>
</dbReference>
<evidence type="ECO:0000256" key="2">
    <source>
        <dbReference type="ARBA" id="ARBA00011073"/>
    </source>
</evidence>
<dbReference type="GO" id="GO:0006508">
    <property type="term" value="P:proteolysis"/>
    <property type="evidence" value="ECO:0007669"/>
    <property type="project" value="UniProtKB-KW"/>
</dbReference>
<feature type="domain" description="Inhibitor I9" evidence="14">
    <location>
        <begin position="97"/>
        <end position="175"/>
    </location>
</feature>
<evidence type="ECO:0000256" key="4">
    <source>
        <dbReference type="ARBA" id="ARBA00022670"/>
    </source>
</evidence>
<keyword evidence="6 10" id="KW-0378">Hydrolase</keyword>
<keyword evidence="4 10" id="KW-0645">Protease</keyword>
<keyword evidence="12" id="KW-0472">Membrane</keyword>
<feature type="domain" description="Peptidase S8/S53" evidence="13">
    <location>
        <begin position="210"/>
        <end position="421"/>
    </location>
</feature>
<dbReference type="InterPro" id="IPR010259">
    <property type="entry name" value="S8pro/Inhibitor_I9"/>
</dbReference>
<proteinExistence type="inferred from homology"/>
<keyword evidence="5" id="KW-0732">Signal</keyword>
<dbReference type="EMBL" id="LHQQ01000011">
    <property type="protein sequence ID" value="KOS47875.1"/>
    <property type="molecule type" value="Genomic_DNA"/>
</dbReference>
<evidence type="ECO:0000256" key="6">
    <source>
        <dbReference type="ARBA" id="ARBA00022801"/>
    </source>
</evidence>
<evidence type="ECO:0000256" key="3">
    <source>
        <dbReference type="ARBA" id="ARBA00022525"/>
    </source>
</evidence>
<evidence type="ECO:0000313" key="15">
    <source>
        <dbReference type="EMBL" id="KOS47875.1"/>
    </source>
</evidence>
<evidence type="ECO:0000313" key="16">
    <source>
        <dbReference type="Proteomes" id="UP000037696"/>
    </source>
</evidence>
<feature type="compositionally biased region" description="Low complexity" evidence="11">
    <location>
        <begin position="236"/>
        <end position="255"/>
    </location>
</feature>
<dbReference type="Gene3D" id="3.30.70.80">
    <property type="entry name" value="Peptidase S8 propeptide/proteinase inhibitor I9"/>
    <property type="match status" value="1"/>
</dbReference>
<dbReference type="PROSITE" id="PS00138">
    <property type="entry name" value="SUBTILASE_SER"/>
    <property type="match status" value="1"/>
</dbReference>
<dbReference type="InterPro" id="IPR036852">
    <property type="entry name" value="Peptidase_S8/S53_dom_sf"/>
</dbReference>
<evidence type="ECO:0000259" key="13">
    <source>
        <dbReference type="Pfam" id="PF00082"/>
    </source>
</evidence>
<feature type="region of interest" description="Disordered" evidence="11">
    <location>
        <begin position="234"/>
        <end position="257"/>
    </location>
</feature>
<keyword evidence="3" id="KW-0964">Secreted</keyword>
<dbReference type="InterPro" id="IPR015500">
    <property type="entry name" value="Peptidase_S8_subtilisin-rel"/>
</dbReference>
<evidence type="ECO:0000256" key="11">
    <source>
        <dbReference type="SAM" id="MobiDB-lite"/>
    </source>
</evidence>
<reference evidence="15 16" key="1">
    <citation type="submission" date="2015-08" db="EMBL/GenBank/DDBJ databases">
        <title>Genome sequencing of Penicillium nordicum.</title>
        <authorList>
            <person name="Nguyen H.D."/>
            <person name="Seifert K.A."/>
        </authorList>
    </citation>
    <scope>NUCLEOTIDE SEQUENCE [LARGE SCALE GENOMIC DNA]</scope>
    <source>
        <strain evidence="15 16">DAOMC 185683</strain>
    </source>
</reference>
<comment type="caution">
    <text evidence="15">The sequence shown here is derived from an EMBL/GenBank/DDBJ whole genome shotgun (WGS) entry which is preliminary data.</text>
</comment>
<feature type="active site" description="Charge relay system" evidence="10">
    <location>
        <position position="250"/>
    </location>
</feature>
<name>A0A0M9WK40_9EURO</name>
<keyword evidence="12" id="KW-1133">Transmembrane helix</keyword>
<dbReference type="InterPro" id="IPR050131">
    <property type="entry name" value="Peptidase_S8_subtilisin-like"/>
</dbReference>
<evidence type="ECO:0000256" key="8">
    <source>
        <dbReference type="ARBA" id="ARBA00023145"/>
    </source>
</evidence>
<evidence type="ECO:0000256" key="5">
    <source>
        <dbReference type="ARBA" id="ARBA00022729"/>
    </source>
</evidence>
<dbReference type="FunFam" id="3.40.50.200:FF:000014">
    <property type="entry name" value="Proteinase K"/>
    <property type="match status" value="1"/>
</dbReference>
<evidence type="ECO:0000259" key="14">
    <source>
        <dbReference type="Pfam" id="PF05922"/>
    </source>
</evidence>
<dbReference type="Pfam" id="PF00082">
    <property type="entry name" value="Peptidase_S8"/>
    <property type="match status" value="1"/>
</dbReference>
<dbReference type="InterPro" id="IPR034193">
    <property type="entry name" value="PCSK9_ProteinaseK-like"/>
</dbReference>
<comment type="subcellular location">
    <subcellularLocation>
        <location evidence="1">Secreted</location>
    </subcellularLocation>
</comment>
<dbReference type="Proteomes" id="UP000037696">
    <property type="component" value="Unassembled WGS sequence"/>
</dbReference>
<dbReference type="PROSITE" id="PS51892">
    <property type="entry name" value="SUBTILASE"/>
    <property type="match status" value="1"/>
</dbReference>
<evidence type="ECO:0000256" key="1">
    <source>
        <dbReference type="ARBA" id="ARBA00004613"/>
    </source>
</evidence>
<dbReference type="GO" id="GO:0004252">
    <property type="term" value="F:serine-type endopeptidase activity"/>
    <property type="evidence" value="ECO:0007669"/>
    <property type="project" value="UniProtKB-UniRule"/>
</dbReference>
<dbReference type="InterPro" id="IPR000209">
    <property type="entry name" value="Peptidase_S8/S53_dom"/>
</dbReference>
<evidence type="ECO:0000256" key="12">
    <source>
        <dbReference type="SAM" id="Phobius"/>
    </source>
</evidence>
<dbReference type="Pfam" id="PF05922">
    <property type="entry name" value="Inhibitor_I9"/>
    <property type="match status" value="1"/>
</dbReference>
<comment type="similarity">
    <text evidence="2 10">Belongs to the peptidase S8 family.</text>
</comment>
<keyword evidence="12" id="KW-0812">Transmembrane</keyword>
<dbReference type="Gene3D" id="3.40.50.200">
    <property type="entry name" value="Peptidase S8/S53 domain"/>
    <property type="match status" value="1"/>
</dbReference>
<accession>A0A0M9WK40</accession>
<keyword evidence="7 10" id="KW-0720">Serine protease</keyword>
<dbReference type="PANTHER" id="PTHR43806">
    <property type="entry name" value="PEPTIDASE S8"/>
    <property type="match status" value="1"/>
</dbReference>
<feature type="transmembrane region" description="Helical" evidence="12">
    <location>
        <begin position="41"/>
        <end position="66"/>
    </location>
</feature>
<evidence type="ECO:0000256" key="9">
    <source>
        <dbReference type="ARBA" id="ARBA00075063"/>
    </source>
</evidence>
<protein>
    <recommendedName>
        <fullName evidence="9">Alkaline serine protease</fullName>
    </recommendedName>
</protein>
<feature type="active site" description="Charge relay system" evidence="10">
    <location>
        <position position="219"/>
    </location>
</feature>
<evidence type="ECO:0000256" key="7">
    <source>
        <dbReference type="ARBA" id="ARBA00022825"/>
    </source>
</evidence>
<dbReference type="PANTHER" id="PTHR43806:SF58">
    <property type="entry name" value="ALKALINE PROTEASE 1-RELATED"/>
    <property type="match status" value="1"/>
</dbReference>
<dbReference type="GO" id="GO:0005576">
    <property type="term" value="C:extracellular region"/>
    <property type="evidence" value="ECO:0007669"/>
    <property type="project" value="UniProtKB-SubCell"/>
</dbReference>
<dbReference type="STRING" id="229535.A0A0M9WK40"/>
<dbReference type="SUPFAM" id="SSF52743">
    <property type="entry name" value="Subtilisin-like"/>
    <property type="match status" value="1"/>
</dbReference>
<organism evidence="15 16">
    <name type="scientific">Penicillium nordicum</name>
    <dbReference type="NCBI Taxonomy" id="229535"/>
    <lineage>
        <taxon>Eukaryota</taxon>
        <taxon>Fungi</taxon>
        <taxon>Dikarya</taxon>
        <taxon>Ascomycota</taxon>
        <taxon>Pezizomycotina</taxon>
        <taxon>Eurotiomycetes</taxon>
        <taxon>Eurotiomycetidae</taxon>
        <taxon>Eurotiales</taxon>
        <taxon>Aspergillaceae</taxon>
        <taxon>Penicillium</taxon>
    </lineage>
</organism>
<dbReference type="InterPro" id="IPR023828">
    <property type="entry name" value="Peptidase_S8_Ser-AS"/>
</dbReference>
<keyword evidence="16" id="KW-1185">Reference proteome</keyword>
<dbReference type="SUPFAM" id="SSF54897">
    <property type="entry name" value="Protease propeptides/inhibitors"/>
    <property type="match status" value="1"/>
</dbReference>
<dbReference type="AlphaFoldDB" id="A0A0M9WK40"/>
<evidence type="ECO:0000256" key="10">
    <source>
        <dbReference type="PROSITE-ProRule" id="PRU01240"/>
    </source>
</evidence>